<dbReference type="CDD" id="cd01949">
    <property type="entry name" value="GGDEF"/>
    <property type="match status" value="1"/>
</dbReference>
<organism evidence="4 5">
    <name type="scientific">Fusibacter tunisiensis</name>
    <dbReference type="NCBI Taxonomy" id="1008308"/>
    <lineage>
        <taxon>Bacteria</taxon>
        <taxon>Bacillati</taxon>
        <taxon>Bacillota</taxon>
        <taxon>Clostridia</taxon>
        <taxon>Eubacteriales</taxon>
        <taxon>Eubacteriales Family XII. Incertae Sedis</taxon>
        <taxon>Fusibacter</taxon>
    </lineage>
</organism>
<dbReference type="InterPro" id="IPR029787">
    <property type="entry name" value="Nucleotide_cyclase"/>
</dbReference>
<name>A0ABS2MP37_9FIRM</name>
<feature type="chain" id="PRO_5047211425" evidence="2">
    <location>
        <begin position="23"/>
        <end position="988"/>
    </location>
</feature>
<dbReference type="InterPro" id="IPR015943">
    <property type="entry name" value="WD40/YVTN_repeat-like_dom_sf"/>
</dbReference>
<protein>
    <submittedName>
        <fullName evidence="4">Diguanylate cyclase (GGDEF)-like protein</fullName>
    </submittedName>
</protein>
<proteinExistence type="predicted"/>
<evidence type="ECO:0000259" key="3">
    <source>
        <dbReference type="PROSITE" id="PS50887"/>
    </source>
</evidence>
<evidence type="ECO:0000256" key="1">
    <source>
        <dbReference type="SAM" id="Phobius"/>
    </source>
</evidence>
<dbReference type="Pfam" id="PF07494">
    <property type="entry name" value="Reg_prop"/>
    <property type="match status" value="9"/>
</dbReference>
<dbReference type="Gene3D" id="2.130.10.10">
    <property type="entry name" value="YVTN repeat-like/Quinoprotein amine dehydrogenase"/>
    <property type="match status" value="2"/>
</dbReference>
<keyword evidence="1" id="KW-1133">Transmembrane helix</keyword>
<keyword evidence="1" id="KW-0812">Transmembrane</keyword>
<dbReference type="SUPFAM" id="SSF55073">
    <property type="entry name" value="Nucleotide cyclase"/>
    <property type="match status" value="1"/>
</dbReference>
<dbReference type="Proteomes" id="UP000767854">
    <property type="component" value="Unassembled WGS sequence"/>
</dbReference>
<evidence type="ECO:0000256" key="2">
    <source>
        <dbReference type="SAM" id="SignalP"/>
    </source>
</evidence>
<dbReference type="SUPFAM" id="SSF63829">
    <property type="entry name" value="Calcium-dependent phosphotriesterase"/>
    <property type="match status" value="3"/>
</dbReference>
<dbReference type="Gene3D" id="2.60.40.10">
    <property type="entry name" value="Immunoglobulins"/>
    <property type="match status" value="1"/>
</dbReference>
<dbReference type="EMBL" id="JAFBDT010000003">
    <property type="protein sequence ID" value="MBM7561174.1"/>
    <property type="molecule type" value="Genomic_DNA"/>
</dbReference>
<dbReference type="PANTHER" id="PTHR45138">
    <property type="entry name" value="REGULATORY COMPONENTS OF SENSORY TRANSDUCTION SYSTEM"/>
    <property type="match status" value="1"/>
</dbReference>
<dbReference type="InterPro" id="IPR013783">
    <property type="entry name" value="Ig-like_fold"/>
</dbReference>
<evidence type="ECO:0000313" key="5">
    <source>
        <dbReference type="Proteomes" id="UP000767854"/>
    </source>
</evidence>
<keyword evidence="2" id="KW-0732">Signal</keyword>
<dbReference type="InterPro" id="IPR050469">
    <property type="entry name" value="Diguanylate_Cyclase"/>
</dbReference>
<feature type="signal peptide" evidence="2">
    <location>
        <begin position="1"/>
        <end position="22"/>
    </location>
</feature>
<comment type="caution">
    <text evidence="4">The sequence shown here is derived from an EMBL/GenBank/DDBJ whole genome shotgun (WGS) entry which is preliminary data.</text>
</comment>
<keyword evidence="5" id="KW-1185">Reference proteome</keyword>
<feature type="domain" description="GGDEF" evidence="3">
    <location>
        <begin position="852"/>
        <end position="988"/>
    </location>
</feature>
<dbReference type="Pfam" id="PF07495">
    <property type="entry name" value="Y_Y_Y"/>
    <property type="match status" value="1"/>
</dbReference>
<dbReference type="InterPro" id="IPR011123">
    <property type="entry name" value="Y_Y_Y"/>
</dbReference>
<dbReference type="RefSeq" id="WP_204662359.1">
    <property type="nucleotide sequence ID" value="NZ_JAFBDT010000003.1"/>
</dbReference>
<dbReference type="PANTHER" id="PTHR45138:SF9">
    <property type="entry name" value="DIGUANYLATE CYCLASE DGCM-RELATED"/>
    <property type="match status" value="1"/>
</dbReference>
<dbReference type="InterPro" id="IPR011110">
    <property type="entry name" value="Reg_prop"/>
</dbReference>
<dbReference type="PROSITE" id="PS50887">
    <property type="entry name" value="GGDEF"/>
    <property type="match status" value="1"/>
</dbReference>
<gene>
    <name evidence="4" type="ORF">JOC49_000691</name>
</gene>
<reference evidence="4 5" key="1">
    <citation type="submission" date="2021-01" db="EMBL/GenBank/DDBJ databases">
        <title>Genomic Encyclopedia of Type Strains, Phase IV (KMG-IV): sequencing the most valuable type-strain genomes for metagenomic binning, comparative biology and taxonomic classification.</title>
        <authorList>
            <person name="Goeker M."/>
        </authorList>
    </citation>
    <scope>NUCLEOTIDE SEQUENCE [LARGE SCALE GENOMIC DNA]</scope>
    <source>
        <strain evidence="4 5">DSM 24436</strain>
    </source>
</reference>
<dbReference type="InterPro" id="IPR043128">
    <property type="entry name" value="Rev_trsase/Diguanyl_cyclase"/>
</dbReference>
<feature type="transmembrane region" description="Helical" evidence="1">
    <location>
        <begin position="772"/>
        <end position="791"/>
    </location>
</feature>
<dbReference type="InterPro" id="IPR000160">
    <property type="entry name" value="GGDEF_dom"/>
</dbReference>
<keyword evidence="1" id="KW-0472">Membrane</keyword>
<dbReference type="SMART" id="SM00267">
    <property type="entry name" value="GGDEF"/>
    <property type="match status" value="1"/>
</dbReference>
<evidence type="ECO:0000313" key="4">
    <source>
        <dbReference type="EMBL" id="MBM7561174.1"/>
    </source>
</evidence>
<sequence>MIKKTAVLLLGIIVLFSGIAHSAFGEADEVPFDRVRFENIGRDQGLLNLSVSSVIQDKQGFIWFATQGGLFRYNGKDTAAYRNNPFESDGLIHNLIQTMFYDEEKHHLWLGTYQGVSMLDLNTNTFTNYSVEESNLSNNVAVAIAKDKDDRIWVGTLDGLNRLDQASGSFVQYSVKGKVVRSLFLDSQDRLLVGTYEGLCTYNLEQDTLESVAIDYPSPYVMVVREFEPGVLTLGLWDGGILELDMSFNRLSHTEFLDNRVYAVEKTEDGTLWVGTWGGGLFAKRGPKIHNYTTTDTDDGIGHPIIYALTEDATGILWVGTNGSGAYFANPQGQNYLAFSHDMTDPDSLDEGKINTIYRDSQDRLWIAVYNQGLNRYENTLDKMVKYKAENETTLKMGNNQVMDIIEYQGRLLIASGAGVEQYREAVDGFERLPILPENTITYALEVDRDNHLWVGTYLDGIYEFDADYQLINHFHVKSTPLAISDNLVYDIVCDQKGNLWIGTNNGLDVYLKEEKEMLAYLKKDGDTTSLPNNTIRTLLETESGEIWVGMVGGGLSKYLQDQNIFTTYTESEGLSDNTVISIEESNEGLIWIATHNGISVLDPDTDHIVNLTASDGIGGYTFSGDGFKDSDGSLFFVGTHGVTHFPPVSKLLNRPLPPVYITDFRVMQKPVSDHLVIYNDLTYTFDSESNFMSFEFNAIDYEYLSHTQYHYRLIGVDAEWVTSGQRNYVSYSNLSPGDYIFEVRAKTIQGLYTDPVRVSFVILKPWHQTTFAYGVYGLILIFIIFSFVKIRENHLITEKNSELNLLNDKLEVAVKDLEEVSIKDGLTGIYNRRYFNTVLGEQFNIAKRSRLSISVLMIDVDDFKEINDAYGHVFGDKYLIAFANEIEKSLVRTTDFCARFGGDEFAVVLYDTDLKGTESVAHTIRRNVGDLKIEHQGENYEMTSKVCIGGYTIIPDYEMSLELLISTADDALYEAKRNGKNQILIKS</sequence>
<accession>A0ABS2MP37</accession>
<dbReference type="Gene3D" id="3.30.70.270">
    <property type="match status" value="1"/>
</dbReference>
<dbReference type="NCBIfam" id="TIGR00254">
    <property type="entry name" value="GGDEF"/>
    <property type="match status" value="1"/>
</dbReference>
<dbReference type="Pfam" id="PF00990">
    <property type="entry name" value="GGDEF"/>
    <property type="match status" value="1"/>
</dbReference>